<dbReference type="SUPFAM" id="SSF48452">
    <property type="entry name" value="TPR-like"/>
    <property type="match status" value="1"/>
</dbReference>
<organism evidence="2 3">
    <name type="scientific">Halomonas cerina</name>
    <dbReference type="NCBI Taxonomy" id="447424"/>
    <lineage>
        <taxon>Bacteria</taxon>
        <taxon>Pseudomonadati</taxon>
        <taxon>Pseudomonadota</taxon>
        <taxon>Gammaproteobacteria</taxon>
        <taxon>Oceanospirillales</taxon>
        <taxon>Halomonadaceae</taxon>
        <taxon>Halomonas</taxon>
    </lineage>
</organism>
<gene>
    <name evidence="2" type="ORF">FHR94_000138</name>
</gene>
<name>A0A839V4H0_9GAMM</name>
<dbReference type="Proteomes" id="UP000547614">
    <property type="component" value="Unassembled WGS sequence"/>
</dbReference>
<evidence type="ECO:0000313" key="3">
    <source>
        <dbReference type="Proteomes" id="UP000547614"/>
    </source>
</evidence>
<comment type="caution">
    <text evidence="2">The sequence shown here is derived from an EMBL/GenBank/DDBJ whole genome shotgun (WGS) entry which is preliminary data.</text>
</comment>
<feature type="signal peptide" evidence="1">
    <location>
        <begin position="1"/>
        <end position="22"/>
    </location>
</feature>
<dbReference type="InterPro" id="IPR011990">
    <property type="entry name" value="TPR-like_helical_dom_sf"/>
</dbReference>
<dbReference type="PANTHER" id="PTHR45588">
    <property type="entry name" value="TPR DOMAIN-CONTAINING PROTEIN"/>
    <property type="match status" value="1"/>
</dbReference>
<keyword evidence="3" id="KW-1185">Reference proteome</keyword>
<feature type="chain" id="PRO_5033034665" evidence="1">
    <location>
        <begin position="23"/>
        <end position="538"/>
    </location>
</feature>
<evidence type="ECO:0000256" key="1">
    <source>
        <dbReference type="SAM" id="SignalP"/>
    </source>
</evidence>
<accession>A0A839V4H0</accession>
<evidence type="ECO:0000313" key="2">
    <source>
        <dbReference type="EMBL" id="MBB3188920.1"/>
    </source>
</evidence>
<dbReference type="RefSeq" id="WP_183323506.1">
    <property type="nucleotide sequence ID" value="NZ_JACHXP010000001.1"/>
</dbReference>
<dbReference type="EMBL" id="JACHXP010000001">
    <property type="protein sequence ID" value="MBB3188920.1"/>
    <property type="molecule type" value="Genomic_DNA"/>
</dbReference>
<dbReference type="AlphaFoldDB" id="A0A839V4H0"/>
<keyword evidence="1" id="KW-0732">Signal</keyword>
<protein>
    <submittedName>
        <fullName evidence="2">Tetratricopeptide (TPR) repeat protein</fullName>
    </submittedName>
</protein>
<proteinExistence type="predicted"/>
<sequence length="538" mass="58891">MQRATRVFAGAVAGLAMASASATDAKEAAGTGLGDVDFRASCTAEVGEDFDRAVAMLHHMMYAQAREAFERIAAEESDCAMAHWGIAQTLYQPLWPTRPSADELERGREALQRARDIGVETDREKALLAAAEAFFEDPDADWWTRIGRWADALESAHENHPDDREIGVFYALSRIAVGQTADDRAAYNAEGARAALAVHEESPTHPGAIHYLIHANDIDARAGENLDVVRAYSDIAPSVPHALHMPTHIFVRLGNWPEVIEWNQRSAEAALEHPAGDHVSHHYPHAADYLVYAHLQRGEDGKARGVLDEVLARQGYQPSFISAFHLAAMPARFAVERRDWERAAAIEPRTPTEIPWDNFAWPEALSWTARGLGAAYQGQLEQAREAEAQLAALRDSSESAGESGFANYIEIDRLLLAGHIAREDGRDDEAVALLKQAAKLEDTMEKHPVTPGALLPPREALGELLLELDRSGEALEAFRSSQEVWPGRYRTLLGAARAASAAGDEGVAREYYGMLLETTAAESDGPEIEEARNAMGKM</sequence>
<reference evidence="2 3" key="1">
    <citation type="submission" date="2020-08" db="EMBL/GenBank/DDBJ databases">
        <title>Genomic Encyclopedia of Type Strains, Phase III (KMG-III): the genomes of soil and plant-associated and newly described type strains.</title>
        <authorList>
            <person name="Whitman W."/>
        </authorList>
    </citation>
    <scope>NUCLEOTIDE SEQUENCE [LARGE SCALE GENOMIC DNA]</scope>
    <source>
        <strain evidence="2 3">CECT 7282</strain>
    </source>
</reference>
<dbReference type="PANTHER" id="PTHR45588:SF1">
    <property type="entry name" value="WW DOMAIN-CONTAINING PROTEIN"/>
    <property type="match status" value="1"/>
</dbReference>
<dbReference type="Gene3D" id="1.25.40.10">
    <property type="entry name" value="Tetratricopeptide repeat domain"/>
    <property type="match status" value="2"/>
</dbReference>